<dbReference type="EMBL" id="RZYA01000036">
    <property type="protein sequence ID" value="RVU15020.1"/>
    <property type="molecule type" value="Genomic_DNA"/>
</dbReference>
<gene>
    <name evidence="2" type="ORF">EOT10_39985</name>
</gene>
<dbReference type="Proteomes" id="UP000283128">
    <property type="component" value="Unassembled WGS sequence"/>
</dbReference>
<reference evidence="2 3" key="1">
    <citation type="submission" date="2019-01" db="EMBL/GenBank/DDBJ databases">
        <title>Genome sequences of Streptomyces and Rhizobium isolates collected from root and soil.</title>
        <authorList>
            <person name="Chhettri S."/>
            <person name="Sevigny J.L."/>
            <person name="Sen A."/>
            <person name="Ennis N."/>
            <person name="Tisa L."/>
        </authorList>
    </citation>
    <scope>NUCLEOTIDE SEQUENCE [LARGE SCALE GENOMIC DNA]</scope>
    <source>
        <strain evidence="2 3">San01</strain>
    </source>
</reference>
<proteinExistence type="predicted"/>
<dbReference type="PROSITE" id="PS51257">
    <property type="entry name" value="PROKAR_LIPOPROTEIN"/>
    <property type="match status" value="1"/>
</dbReference>
<name>A0A437NYJ4_9ACTN</name>
<organism evidence="2 3">
    <name type="scientific">Streptomyces antnestii</name>
    <dbReference type="NCBI Taxonomy" id="2494256"/>
    <lineage>
        <taxon>Bacteria</taxon>
        <taxon>Bacillati</taxon>
        <taxon>Actinomycetota</taxon>
        <taxon>Actinomycetes</taxon>
        <taxon>Kitasatosporales</taxon>
        <taxon>Streptomycetaceae</taxon>
        <taxon>Streptomyces</taxon>
    </lineage>
</organism>
<evidence type="ECO:0000256" key="1">
    <source>
        <dbReference type="SAM" id="MobiDB-lite"/>
    </source>
</evidence>
<sequence length="283" mass="29739">MNVRLHFRIFAATAATGLALTACGSSSGLSHSSGSPSAAPGTSSPPRSTTVSVTSSPSVFLVSGTQAPTTAAPRDSAPPLGSRRLQPMWPFSTLAQARAWEREFHSGGHQPWHLDPDQTALSFTQGYLGFQGIGRVSSHTVSGRDARIGVGLSSPHGVKGTAAVIHLVRFGTDRDAPWEVVGTNDTTFSLTRPRYGSIAHSPLLTGGRITGVDENIRVQVRQPSSAAPLGTACCVAAGGDHQPWKERVSFARARDRVLTVVASTGGHIAEVERFTVTAVRTVR</sequence>
<evidence type="ECO:0000313" key="3">
    <source>
        <dbReference type="Proteomes" id="UP000283128"/>
    </source>
</evidence>
<dbReference type="OrthoDB" id="4568594at2"/>
<accession>A0A437NYJ4</accession>
<feature type="region of interest" description="Disordered" evidence="1">
    <location>
        <begin position="25"/>
        <end position="84"/>
    </location>
</feature>
<comment type="caution">
    <text evidence="2">The sequence shown here is derived from an EMBL/GenBank/DDBJ whole genome shotgun (WGS) entry which is preliminary data.</text>
</comment>
<keyword evidence="3" id="KW-1185">Reference proteome</keyword>
<dbReference type="AlphaFoldDB" id="A0A437NYJ4"/>
<feature type="compositionally biased region" description="Low complexity" evidence="1">
    <location>
        <begin position="25"/>
        <end position="63"/>
    </location>
</feature>
<evidence type="ECO:0000313" key="2">
    <source>
        <dbReference type="EMBL" id="RVU15020.1"/>
    </source>
</evidence>
<protein>
    <submittedName>
        <fullName evidence="2">Uncharacterized protein</fullName>
    </submittedName>
</protein>